<dbReference type="InterPro" id="IPR036942">
    <property type="entry name" value="Beta-barrel_TonB_sf"/>
</dbReference>
<protein>
    <recommendedName>
        <fullName evidence="7">TonB-dependent receptor plug domain-containing protein</fullName>
    </recommendedName>
</protein>
<dbReference type="InterPro" id="IPR039426">
    <property type="entry name" value="TonB-dep_rcpt-like"/>
</dbReference>
<gene>
    <name evidence="6" type="ORF">METZ01_LOCUS112313</name>
</gene>
<keyword evidence="3" id="KW-0812">Transmembrane</keyword>
<evidence type="ECO:0000256" key="4">
    <source>
        <dbReference type="ARBA" id="ARBA00023136"/>
    </source>
</evidence>
<dbReference type="PROSITE" id="PS52016">
    <property type="entry name" value="TONB_DEPENDENT_REC_3"/>
    <property type="match status" value="1"/>
</dbReference>
<keyword evidence="2" id="KW-0813">Transport</keyword>
<evidence type="ECO:0000256" key="1">
    <source>
        <dbReference type="ARBA" id="ARBA00004571"/>
    </source>
</evidence>
<dbReference type="SUPFAM" id="SSF56935">
    <property type="entry name" value="Porins"/>
    <property type="match status" value="1"/>
</dbReference>
<dbReference type="Gene3D" id="2.40.170.20">
    <property type="entry name" value="TonB-dependent receptor, beta-barrel domain"/>
    <property type="match status" value="1"/>
</dbReference>
<sequence length="671" mass="73308">MRRLTSLSICALLLPMMLFAQTAGKISGTVVSGDGTPLAGANVIVVGTSLGAASNSDGNYYILDVPSGTYSVRSDYIGYQSVTVTNVKVSTSLTTDIDYTLQMSAVEGAAVEIVAERSLIQKSATNTTRIIDQEIINNVAQRGVENLVAMQTGVVNSGGALYVRGSRSGDMAYYVDGVYTVNPFSLSNTSVVSNAAMEDIAFQSGGFDAEFGNSNGGVVNTSTKTGTDQLIASAEFVTDLGSGATANKDDLHSYGYKLMNINVGGPLTDNIKYFLSFENISYEDASPSTSYYPTVSLDEVSGISQYFRADSALDLGNASLTDAQRLSQMISLDLVDSLAAISALHYQFQKTYNDTTLMMFSDYERMYGKKPNAGLNRNTIAGNVTANLGQLRLKAGGTYSSKESRGDLGESTTISQGDYPYTYALLNSDNTPWYESSSTSGYVNLTQSLGALSYIKVNMSHYSYSREYGDNNHKDDILAYGNPTAPGNEYLRDWGKNPIAIQDFAYFTNKGVIYDEYRKSLMSYIGVKGDYVNQLNNHEIKAGVEWRKHTLRDYRLAQPMEIAENYNKAAQNNEGLTSDDPNYIDVTSSDWLYTTYRNAYTMNIGYDQQGNEADDYDFDNGITPPGEPVILGAYVQDKIELEDLTLNIGMRFDSFNFGSEAPESWDELHLT</sequence>
<proteinExistence type="predicted"/>
<accession>A0A381X3U7</accession>
<evidence type="ECO:0000256" key="5">
    <source>
        <dbReference type="ARBA" id="ARBA00023237"/>
    </source>
</evidence>
<keyword evidence="4" id="KW-0472">Membrane</keyword>
<dbReference type="InterPro" id="IPR008969">
    <property type="entry name" value="CarboxyPept-like_regulatory"/>
</dbReference>
<evidence type="ECO:0000256" key="3">
    <source>
        <dbReference type="ARBA" id="ARBA00022692"/>
    </source>
</evidence>
<dbReference type="Pfam" id="PF13620">
    <property type="entry name" value="CarboxypepD_reg"/>
    <property type="match status" value="1"/>
</dbReference>
<dbReference type="AlphaFoldDB" id="A0A381X3U7"/>
<dbReference type="GO" id="GO:0009279">
    <property type="term" value="C:cell outer membrane"/>
    <property type="evidence" value="ECO:0007669"/>
    <property type="project" value="UniProtKB-SubCell"/>
</dbReference>
<evidence type="ECO:0000256" key="2">
    <source>
        <dbReference type="ARBA" id="ARBA00022448"/>
    </source>
</evidence>
<reference evidence="6" key="1">
    <citation type="submission" date="2018-05" db="EMBL/GenBank/DDBJ databases">
        <authorList>
            <person name="Lanie J.A."/>
            <person name="Ng W.-L."/>
            <person name="Kazmierczak K.M."/>
            <person name="Andrzejewski T.M."/>
            <person name="Davidsen T.M."/>
            <person name="Wayne K.J."/>
            <person name="Tettelin H."/>
            <person name="Glass J.I."/>
            <person name="Rusch D."/>
            <person name="Podicherti R."/>
            <person name="Tsui H.-C.T."/>
            <person name="Winkler M.E."/>
        </authorList>
    </citation>
    <scope>NUCLEOTIDE SEQUENCE</scope>
</reference>
<comment type="subcellular location">
    <subcellularLocation>
        <location evidence="1">Cell outer membrane</location>
        <topology evidence="1">Multi-pass membrane protein</topology>
    </subcellularLocation>
</comment>
<feature type="non-terminal residue" evidence="6">
    <location>
        <position position="671"/>
    </location>
</feature>
<dbReference type="Gene3D" id="2.60.40.1120">
    <property type="entry name" value="Carboxypeptidase-like, regulatory domain"/>
    <property type="match status" value="1"/>
</dbReference>
<evidence type="ECO:0000313" key="6">
    <source>
        <dbReference type="EMBL" id="SVA59459.1"/>
    </source>
</evidence>
<organism evidence="6">
    <name type="scientific">marine metagenome</name>
    <dbReference type="NCBI Taxonomy" id="408172"/>
    <lineage>
        <taxon>unclassified sequences</taxon>
        <taxon>metagenomes</taxon>
        <taxon>ecological metagenomes</taxon>
    </lineage>
</organism>
<evidence type="ECO:0008006" key="7">
    <source>
        <dbReference type="Google" id="ProtNLM"/>
    </source>
</evidence>
<dbReference type="SUPFAM" id="SSF49464">
    <property type="entry name" value="Carboxypeptidase regulatory domain-like"/>
    <property type="match status" value="1"/>
</dbReference>
<name>A0A381X3U7_9ZZZZ</name>
<keyword evidence="5" id="KW-0998">Cell outer membrane</keyword>
<dbReference type="InterPro" id="IPR037066">
    <property type="entry name" value="Plug_dom_sf"/>
</dbReference>
<dbReference type="EMBL" id="UINC01013826">
    <property type="protein sequence ID" value="SVA59459.1"/>
    <property type="molecule type" value="Genomic_DNA"/>
</dbReference>
<dbReference type="Gene3D" id="2.170.130.10">
    <property type="entry name" value="TonB-dependent receptor, plug domain"/>
    <property type="match status" value="1"/>
</dbReference>